<sequence length="214" mass="23873">MKNQNGGVKIVLIVLGVIVGGLFLLGLGGYAKLNDLRTASIHHETGLNAQYLDNQNLLSEFVNGFYEQLGLANLKSAKMDQIIRDAVTGRYGDDGFSANGAFFAAVKEAYPDLAGLDIYDKIADYVRAKRSEFKNYQTKILSMIQVYEFWRQDGYIDSFIIEKIIGVPTRRLEARIGEDVYYGPEALEKMKRIVISGKARDAFKSGEMGPLEIK</sequence>
<reference evidence="2 3" key="1">
    <citation type="journal article" date="2016" name="Nat. Commun.">
        <title>Thousands of microbial genomes shed light on interconnected biogeochemical processes in an aquifer system.</title>
        <authorList>
            <person name="Anantharaman K."/>
            <person name="Brown C.T."/>
            <person name="Hug L.A."/>
            <person name="Sharon I."/>
            <person name="Castelle C.J."/>
            <person name="Probst A.J."/>
            <person name="Thomas B.C."/>
            <person name="Singh A."/>
            <person name="Wilkins M.J."/>
            <person name="Karaoz U."/>
            <person name="Brodie E.L."/>
            <person name="Williams K.H."/>
            <person name="Hubbard S.S."/>
            <person name="Banfield J.F."/>
        </authorList>
    </citation>
    <scope>NUCLEOTIDE SEQUENCE [LARGE SCALE GENOMIC DNA]</scope>
</reference>
<proteinExistence type="predicted"/>
<gene>
    <name evidence="2" type="ORF">A2227_03285</name>
</gene>
<dbReference type="STRING" id="1797994.A2227_03285"/>
<organism evidence="2 3">
    <name type="scientific">Candidatus Falkowbacteria bacterium RIFOXYA2_FULL_47_19</name>
    <dbReference type="NCBI Taxonomy" id="1797994"/>
    <lineage>
        <taxon>Bacteria</taxon>
        <taxon>Candidatus Falkowiibacteriota</taxon>
    </lineage>
</organism>
<evidence type="ECO:0000256" key="1">
    <source>
        <dbReference type="SAM" id="Phobius"/>
    </source>
</evidence>
<comment type="caution">
    <text evidence="2">The sequence shown here is derived from an EMBL/GenBank/DDBJ whole genome shotgun (WGS) entry which is preliminary data.</text>
</comment>
<accession>A0A1F5SI18</accession>
<evidence type="ECO:0000313" key="3">
    <source>
        <dbReference type="Proteomes" id="UP000178367"/>
    </source>
</evidence>
<dbReference type="AlphaFoldDB" id="A0A1F5SI18"/>
<dbReference type="EMBL" id="MFGB01000016">
    <property type="protein sequence ID" value="OGF26282.1"/>
    <property type="molecule type" value="Genomic_DNA"/>
</dbReference>
<keyword evidence="1" id="KW-0812">Transmembrane</keyword>
<protein>
    <submittedName>
        <fullName evidence="2">Uncharacterized protein</fullName>
    </submittedName>
</protein>
<keyword evidence="1" id="KW-0472">Membrane</keyword>
<evidence type="ECO:0000313" key="2">
    <source>
        <dbReference type="EMBL" id="OGF26282.1"/>
    </source>
</evidence>
<name>A0A1F5SI18_9BACT</name>
<keyword evidence="1" id="KW-1133">Transmembrane helix</keyword>
<dbReference type="Proteomes" id="UP000178367">
    <property type="component" value="Unassembled WGS sequence"/>
</dbReference>
<feature type="transmembrane region" description="Helical" evidence="1">
    <location>
        <begin position="6"/>
        <end position="27"/>
    </location>
</feature>